<evidence type="ECO:0000313" key="2">
    <source>
        <dbReference type="Proteomes" id="UP001157502"/>
    </source>
</evidence>
<organism evidence="1 2">
    <name type="scientific">Dallia pectoralis</name>
    <name type="common">Alaska blackfish</name>
    <dbReference type="NCBI Taxonomy" id="75939"/>
    <lineage>
        <taxon>Eukaryota</taxon>
        <taxon>Metazoa</taxon>
        <taxon>Chordata</taxon>
        <taxon>Craniata</taxon>
        <taxon>Vertebrata</taxon>
        <taxon>Euteleostomi</taxon>
        <taxon>Actinopterygii</taxon>
        <taxon>Neopterygii</taxon>
        <taxon>Teleostei</taxon>
        <taxon>Protacanthopterygii</taxon>
        <taxon>Esociformes</taxon>
        <taxon>Umbridae</taxon>
        <taxon>Dallia</taxon>
    </lineage>
</organism>
<reference evidence="1" key="1">
    <citation type="submission" date="2021-05" db="EMBL/GenBank/DDBJ databases">
        <authorList>
            <person name="Pan Q."/>
            <person name="Jouanno E."/>
            <person name="Zahm M."/>
            <person name="Klopp C."/>
            <person name="Cabau C."/>
            <person name="Louis A."/>
            <person name="Berthelot C."/>
            <person name="Parey E."/>
            <person name="Roest Crollius H."/>
            <person name="Montfort J."/>
            <person name="Robinson-Rechavi M."/>
            <person name="Bouchez O."/>
            <person name="Lampietro C."/>
            <person name="Lopez Roques C."/>
            <person name="Donnadieu C."/>
            <person name="Postlethwait J."/>
            <person name="Bobe J."/>
            <person name="Dillon D."/>
            <person name="Chandos A."/>
            <person name="von Hippel F."/>
            <person name="Guiguen Y."/>
        </authorList>
    </citation>
    <scope>NUCLEOTIDE SEQUENCE</scope>
    <source>
        <strain evidence="1">YG-Jan2019</strain>
    </source>
</reference>
<keyword evidence="2" id="KW-1185">Reference proteome</keyword>
<dbReference type="Proteomes" id="UP001157502">
    <property type="component" value="Chromosome 27"/>
</dbReference>
<evidence type="ECO:0000313" key="1">
    <source>
        <dbReference type="EMBL" id="KAJ7990807.1"/>
    </source>
</evidence>
<gene>
    <name evidence="1" type="ORF">DPEC_G00290740</name>
</gene>
<accession>A0ACC2FHK3</accession>
<sequence length="1098" mass="121089">MKKTTLENRSSMHKSGSEDGPEEKCDVKRQKNKSFWPNFRKSQRGVLRQTSKGDGVGFVASDITMSDEERIQLMMMVKEKMISVEEALARLKEFETQSRQASSADPTEWPDVPSTSLNEFSNSILCEQSDGDQGDFGTFRRLHKLVSSSCRVRKKLIRIDEFKKPAFEESLCVDGFVPGDAMSSLSLYSGVQKKQPVSVGGHHVHPLTPVLRNQPTCDPTTSTSRTSLDTASSHTHTDAPDAASSATQRLLRAFRESSPRRSSPARSLGRSPDVGPIGEGRVTGVGGSGYSLSELEVSGAEDGLRIARSVTDGEIRRALSPLSCHGRTCSFGGFDLTNRTMDIDNRDRDLENNNGDASVKNISPSMSQRVSLGKKVKSVKETMRKRIIKRYHSSLSEQSSPERMSSGPQSPHSNTDSPDKPMLKAGGSVESLRSSLSGQSSISAQTAGTTDSSNSNRESVKSEDGEEEELPYRGPFCGRAMVHTDFTPSPYDTDSLKLKRGDVVDIISKPPMGTWMGLLGGKVGTFKFVYVDVLTEEEDKPKRTRRRREGRQPKPTSVEELLERINLREHLPTFLFNGYEDLDTFKLLEEEDLDELNIRDPQHRAVLLTAVELLQEYDGSSDPDRAGQSEGSREKLSLDRRGQLENSPRDSGCYESSENLENGGRGKKTCSSISRSSSGFESSHLLSPEYPVLPLAHPSPTLVHPNETPVQTPQEYQPSVKFPPKALTSLSRPAHSQRHHRHTGKKWLRKSRSYEKLEETSAATALPRLCLTLGTLHSELRTTQLQSLENLKPTPINVSNVRGPAEGQPAQMEASHLEATLQQPQLPTDTLQLELVPKCQRLQPTRGRKPLPVELANHLQGRLQSEGIDLTTEPYSDKVRFHHHVVNGSPAEGQPAQMEASHLEGPSTIQQPQLPADTLQLDVVVPRLTGLLSGTHPKNCPSAPGRRPKHRFARLNPNPCGSPSTQEKTGDLDGASKLFSLDSTFVVDVGVTQEATLADLATQPCLADLATQRNSFPTVELANHLQGRLESEGIDLTTEPYSDKYGRYGIPQSLVQSYSTELNLPPTETMNVLDQIRIRQLGKRGRVAVCRRPKTLAH</sequence>
<name>A0ACC2FHK3_DALPE</name>
<proteinExistence type="predicted"/>
<protein>
    <submittedName>
        <fullName evidence="1">Uncharacterized protein</fullName>
    </submittedName>
</protein>
<comment type="caution">
    <text evidence="1">The sequence shown here is derived from an EMBL/GenBank/DDBJ whole genome shotgun (WGS) entry which is preliminary data.</text>
</comment>
<dbReference type="EMBL" id="CM055754">
    <property type="protein sequence ID" value="KAJ7990807.1"/>
    <property type="molecule type" value="Genomic_DNA"/>
</dbReference>